<organism evidence="2 3">
    <name type="scientific">Staphylococcus haemolyticus (strain JCSC1435)</name>
    <dbReference type="NCBI Taxonomy" id="279808"/>
    <lineage>
        <taxon>Bacteria</taxon>
        <taxon>Bacillati</taxon>
        <taxon>Bacillota</taxon>
        <taxon>Bacilli</taxon>
        <taxon>Bacillales</taxon>
        <taxon>Staphylococcaceae</taxon>
        <taxon>Staphylococcus</taxon>
    </lineage>
</organism>
<dbReference type="EMBL" id="AP006716">
    <property type="protein sequence ID" value="BAE04806.1"/>
    <property type="molecule type" value="Genomic_DNA"/>
</dbReference>
<dbReference type="HOGENOM" id="CLU_3239931_0_0_9"/>
<keyword evidence="1" id="KW-1133">Transmembrane helix</keyword>
<name>Q4L6B9_STAHJ</name>
<dbReference type="Proteomes" id="UP000000543">
    <property type="component" value="Chromosome"/>
</dbReference>
<protein>
    <submittedName>
        <fullName evidence="2">Uncharacterized protein</fullName>
    </submittedName>
</protein>
<gene>
    <name evidence="2" type="ordered locus">SH1497</name>
</gene>
<feature type="transmembrane region" description="Helical" evidence="1">
    <location>
        <begin position="7"/>
        <end position="29"/>
    </location>
</feature>
<proteinExistence type="predicted"/>
<keyword evidence="1" id="KW-0472">Membrane</keyword>
<reference evidence="2 3" key="1">
    <citation type="journal article" date="2005" name="J. Bacteriol.">
        <title>Whole-genome sequencing of Staphylococcus haemolyticus uncovers the extreme plasticity of its genome and the evolution of human-colonizing staphylococcal species.</title>
        <authorList>
            <person name="Takeuchi F."/>
            <person name="Watanabe S."/>
            <person name="Baba T."/>
            <person name="Yuzawa H."/>
            <person name="Ito T."/>
            <person name="Morimoto Y."/>
            <person name="Kuroda M."/>
            <person name="Cui L."/>
            <person name="Takahashi M."/>
            <person name="Ankai A."/>
            <person name="Baba S."/>
            <person name="Fukui S."/>
            <person name="Lee J.C."/>
            <person name="Hiramatsu K."/>
        </authorList>
    </citation>
    <scope>NUCLEOTIDE SEQUENCE [LARGE SCALE GENOMIC DNA]</scope>
    <source>
        <strain evidence="2 3">JCSC1435</strain>
    </source>
</reference>
<dbReference type="KEGG" id="sha:SH1497"/>
<evidence type="ECO:0000313" key="3">
    <source>
        <dbReference type="Proteomes" id="UP000000543"/>
    </source>
</evidence>
<evidence type="ECO:0000256" key="1">
    <source>
        <dbReference type="SAM" id="Phobius"/>
    </source>
</evidence>
<dbReference type="AlphaFoldDB" id="Q4L6B9"/>
<evidence type="ECO:0000313" key="2">
    <source>
        <dbReference type="EMBL" id="BAE04806.1"/>
    </source>
</evidence>
<keyword evidence="1" id="KW-0812">Transmembrane</keyword>
<sequence>MIFIIKFYLNSLYVFFELQCLFICIFELIKLRVHYVVHDINHI</sequence>
<accession>Q4L6B9</accession>